<evidence type="ECO:0000256" key="5">
    <source>
        <dbReference type="ARBA" id="ARBA00022927"/>
    </source>
</evidence>
<keyword evidence="3" id="KW-0813">Transport</keyword>
<dbReference type="GO" id="GO:0016973">
    <property type="term" value="P:poly(A)+ mRNA export from nucleus"/>
    <property type="evidence" value="ECO:0007669"/>
    <property type="project" value="InterPro"/>
</dbReference>
<dbReference type="Proteomes" id="UP000324705">
    <property type="component" value="Chromosome 1A"/>
</dbReference>
<dbReference type="PANTHER" id="PTHR12960">
    <property type="entry name" value="GLE-1-RELATED"/>
    <property type="match status" value="1"/>
</dbReference>
<evidence type="ECO:0000256" key="4">
    <source>
        <dbReference type="ARBA" id="ARBA00022816"/>
    </source>
</evidence>
<dbReference type="EMBL" id="LT934111">
    <property type="protein sequence ID" value="VAH01150.1"/>
    <property type="molecule type" value="Genomic_DNA"/>
</dbReference>
<gene>
    <name evidence="11" type="ORF">TRITD_1Av1G012770</name>
</gene>
<dbReference type="GO" id="GO:0000822">
    <property type="term" value="F:inositol hexakisphosphate binding"/>
    <property type="evidence" value="ECO:0007669"/>
    <property type="project" value="TreeGrafter"/>
</dbReference>
<dbReference type="Gene3D" id="1.25.40.510">
    <property type="entry name" value="GLE1-like"/>
    <property type="match status" value="1"/>
</dbReference>
<protein>
    <recommendedName>
        <fullName evidence="9">mRNA export factor GLE1</fullName>
    </recommendedName>
    <alternativeName>
        <fullName evidence="10">Nucleoporin GLE1</fullName>
    </alternativeName>
</protein>
<keyword evidence="5" id="KW-0653">Protein transport</keyword>
<evidence type="ECO:0000256" key="3">
    <source>
        <dbReference type="ARBA" id="ARBA00022448"/>
    </source>
</evidence>
<evidence type="ECO:0000256" key="1">
    <source>
        <dbReference type="ARBA" id="ARBA00004567"/>
    </source>
</evidence>
<keyword evidence="7" id="KW-0906">Nuclear pore complex</keyword>
<evidence type="ECO:0000256" key="7">
    <source>
        <dbReference type="ARBA" id="ARBA00023132"/>
    </source>
</evidence>
<evidence type="ECO:0000256" key="10">
    <source>
        <dbReference type="ARBA" id="ARBA00029983"/>
    </source>
</evidence>
<organism evidence="11 12">
    <name type="scientific">Triticum turgidum subsp. durum</name>
    <name type="common">Durum wheat</name>
    <name type="synonym">Triticum durum</name>
    <dbReference type="NCBI Taxonomy" id="4567"/>
    <lineage>
        <taxon>Eukaryota</taxon>
        <taxon>Viridiplantae</taxon>
        <taxon>Streptophyta</taxon>
        <taxon>Embryophyta</taxon>
        <taxon>Tracheophyta</taxon>
        <taxon>Spermatophyta</taxon>
        <taxon>Magnoliopsida</taxon>
        <taxon>Liliopsida</taxon>
        <taxon>Poales</taxon>
        <taxon>Poaceae</taxon>
        <taxon>BOP clade</taxon>
        <taxon>Pooideae</taxon>
        <taxon>Triticodae</taxon>
        <taxon>Triticeae</taxon>
        <taxon>Triticinae</taxon>
        <taxon>Triticum</taxon>
    </lineage>
</organism>
<dbReference type="GO" id="GO:0005737">
    <property type="term" value="C:cytoplasm"/>
    <property type="evidence" value="ECO:0007669"/>
    <property type="project" value="TreeGrafter"/>
</dbReference>
<evidence type="ECO:0000313" key="12">
    <source>
        <dbReference type="Proteomes" id="UP000324705"/>
    </source>
</evidence>
<keyword evidence="6" id="KW-0811">Translocation</keyword>
<sequence length="247" mass="28490">MPTVPWMSCAYWLAWSPSATVLNLRRRSGMRAYRSGVISWMERPPMHRSSQKRTCMAFPTYMVVEAKNNARSSAVNCKSRPAHALVLSVRLNQSQRRGERWTLPRQLATGQKQFDAQARNSDYYRLIGYQEEVEKSQSTESYLVNVVAYVKLYAAMIQMAGFALHKKYGSQFMKILDVISRRFIPALKEQGMKVQAEAISNLQNYLKDKVYLEEPEGRYLSQHLLSKVFMCEDQHRMATSAPVSSRE</sequence>
<comment type="similarity">
    <text evidence="2">Belongs to the GLE1 family.</text>
</comment>
<dbReference type="GO" id="GO:0031369">
    <property type="term" value="F:translation initiation factor binding"/>
    <property type="evidence" value="ECO:0007669"/>
    <property type="project" value="TreeGrafter"/>
</dbReference>
<evidence type="ECO:0000256" key="6">
    <source>
        <dbReference type="ARBA" id="ARBA00023010"/>
    </source>
</evidence>
<evidence type="ECO:0000256" key="8">
    <source>
        <dbReference type="ARBA" id="ARBA00023242"/>
    </source>
</evidence>
<evidence type="ECO:0000256" key="9">
    <source>
        <dbReference type="ARBA" id="ARBA00026227"/>
    </source>
</evidence>
<evidence type="ECO:0000256" key="2">
    <source>
        <dbReference type="ARBA" id="ARBA00011056"/>
    </source>
</evidence>
<dbReference type="InterPro" id="IPR012476">
    <property type="entry name" value="GLE1"/>
</dbReference>
<evidence type="ECO:0000313" key="11">
    <source>
        <dbReference type="EMBL" id="VAH01150.1"/>
    </source>
</evidence>
<dbReference type="PANTHER" id="PTHR12960:SF0">
    <property type="entry name" value="MRNA EXPORT FACTOR GLE1"/>
    <property type="match status" value="1"/>
</dbReference>
<reference evidence="11 12" key="1">
    <citation type="submission" date="2017-09" db="EMBL/GenBank/DDBJ databases">
        <authorList>
            <consortium name="International Durum Wheat Genome Sequencing Consortium (IDWGSC)"/>
            <person name="Milanesi L."/>
        </authorList>
    </citation>
    <scope>NUCLEOTIDE SEQUENCE [LARGE SCALE GENOMIC DNA]</scope>
    <source>
        <strain evidence="12">cv. Svevo</strain>
    </source>
</reference>
<keyword evidence="8" id="KW-0539">Nucleus</keyword>
<dbReference type="GO" id="GO:0015031">
    <property type="term" value="P:protein transport"/>
    <property type="evidence" value="ECO:0007669"/>
    <property type="project" value="UniProtKB-KW"/>
</dbReference>
<dbReference type="Gramene" id="TRITD1Av1G012770.7">
    <property type="protein sequence ID" value="TRITD1Av1G012770.7"/>
    <property type="gene ID" value="TRITD1Av1G012770"/>
</dbReference>
<dbReference type="GO" id="GO:0005543">
    <property type="term" value="F:phospholipid binding"/>
    <property type="evidence" value="ECO:0007669"/>
    <property type="project" value="TreeGrafter"/>
</dbReference>
<keyword evidence="4" id="KW-0509">mRNA transport</keyword>
<name>A0A9R0PZW0_TRITD</name>
<accession>A0A9R0PZW0</accession>
<keyword evidence="12" id="KW-1185">Reference proteome</keyword>
<proteinExistence type="inferred from homology"/>
<dbReference type="AlphaFoldDB" id="A0A9R0PZW0"/>
<dbReference type="InterPro" id="IPR038506">
    <property type="entry name" value="GLE1-like_sf"/>
</dbReference>
<comment type="subcellular location">
    <subcellularLocation>
        <location evidence="1">Nucleus</location>
        <location evidence="1">Nuclear pore complex</location>
    </subcellularLocation>
</comment>
<dbReference type="GO" id="GO:0044614">
    <property type="term" value="C:nuclear pore cytoplasmic filaments"/>
    <property type="evidence" value="ECO:0007669"/>
    <property type="project" value="TreeGrafter"/>
</dbReference>